<comment type="caution">
    <text evidence="2">The sequence shown here is derived from an EMBL/GenBank/DDBJ whole genome shotgun (WGS) entry which is preliminary data.</text>
</comment>
<reference evidence="2" key="1">
    <citation type="submission" date="2020-05" db="EMBL/GenBank/DDBJ databases">
        <title>WGS assembly of Panicum virgatum.</title>
        <authorList>
            <person name="Lovell J.T."/>
            <person name="Jenkins J."/>
            <person name="Shu S."/>
            <person name="Juenger T.E."/>
            <person name="Schmutz J."/>
        </authorList>
    </citation>
    <scope>NUCLEOTIDE SEQUENCE</scope>
    <source>
        <strain evidence="2">AP13</strain>
    </source>
</reference>
<accession>A0A8T0MU80</accession>
<organism evidence="2 3">
    <name type="scientific">Panicum virgatum</name>
    <name type="common">Blackwell switchgrass</name>
    <dbReference type="NCBI Taxonomy" id="38727"/>
    <lineage>
        <taxon>Eukaryota</taxon>
        <taxon>Viridiplantae</taxon>
        <taxon>Streptophyta</taxon>
        <taxon>Embryophyta</taxon>
        <taxon>Tracheophyta</taxon>
        <taxon>Spermatophyta</taxon>
        <taxon>Magnoliopsida</taxon>
        <taxon>Liliopsida</taxon>
        <taxon>Poales</taxon>
        <taxon>Poaceae</taxon>
        <taxon>PACMAD clade</taxon>
        <taxon>Panicoideae</taxon>
        <taxon>Panicodae</taxon>
        <taxon>Paniceae</taxon>
        <taxon>Panicinae</taxon>
        <taxon>Panicum</taxon>
        <taxon>Panicum sect. Hiantes</taxon>
    </lineage>
</organism>
<feature type="compositionally biased region" description="Polar residues" evidence="1">
    <location>
        <begin position="56"/>
        <end position="66"/>
    </location>
</feature>
<gene>
    <name evidence="2" type="ORF">PVAP13_9NG492414</name>
</gene>
<proteinExistence type="predicted"/>
<feature type="region of interest" description="Disordered" evidence="1">
    <location>
        <begin position="81"/>
        <end position="125"/>
    </location>
</feature>
<feature type="compositionally biased region" description="Basic residues" evidence="1">
    <location>
        <begin position="98"/>
        <end position="109"/>
    </location>
</feature>
<dbReference type="EMBL" id="CM029054">
    <property type="protein sequence ID" value="KAG2539692.1"/>
    <property type="molecule type" value="Genomic_DNA"/>
</dbReference>
<evidence type="ECO:0000313" key="2">
    <source>
        <dbReference type="EMBL" id="KAG2539692.1"/>
    </source>
</evidence>
<feature type="region of interest" description="Disordered" evidence="1">
    <location>
        <begin position="42"/>
        <end position="68"/>
    </location>
</feature>
<feature type="region of interest" description="Disordered" evidence="1">
    <location>
        <begin position="150"/>
        <end position="186"/>
    </location>
</feature>
<name>A0A8T0MU80_PANVG</name>
<evidence type="ECO:0000256" key="1">
    <source>
        <dbReference type="SAM" id="MobiDB-lite"/>
    </source>
</evidence>
<evidence type="ECO:0000313" key="3">
    <source>
        <dbReference type="Proteomes" id="UP000823388"/>
    </source>
</evidence>
<dbReference type="AlphaFoldDB" id="A0A8T0MU80"/>
<keyword evidence="3" id="KW-1185">Reference proteome</keyword>
<feature type="compositionally biased region" description="Low complexity" evidence="1">
    <location>
        <begin position="81"/>
        <end position="92"/>
    </location>
</feature>
<dbReference type="Proteomes" id="UP000823388">
    <property type="component" value="Chromosome 9N"/>
</dbReference>
<protein>
    <submittedName>
        <fullName evidence="2">Uncharacterized protein</fullName>
    </submittedName>
</protein>
<sequence>MPHRPDAPPSPLTRAYVCSPACPCAPSGRAPRLLPRECAHARTRARSARFPPAHTRTMSRPTSVTPSHDAAAPELLQAAGPARLRPRACALAPPLPRSARRRPRARGHAQRPPSPPAIPHRRPATSDSALGALHVHAPLLALRAAARAILSPRPRCPRRRVATPGAIKAPRTARRPLSPATATTPP</sequence>